<name>A0A4V1FY53_9EURY</name>
<organism evidence="2 3">
    <name type="scientific">Natrinema versiforme</name>
    <dbReference type="NCBI Taxonomy" id="88724"/>
    <lineage>
        <taxon>Archaea</taxon>
        <taxon>Methanobacteriati</taxon>
        <taxon>Methanobacteriota</taxon>
        <taxon>Stenosarchaea group</taxon>
        <taxon>Halobacteria</taxon>
        <taxon>Halobacteriales</taxon>
        <taxon>Natrialbaceae</taxon>
        <taxon>Natrinema</taxon>
    </lineage>
</organism>
<keyword evidence="1" id="KW-0472">Membrane</keyword>
<dbReference type="KEGG" id="nvr:FEJ81_02140"/>
<dbReference type="Proteomes" id="UP000302218">
    <property type="component" value="Chromosome"/>
</dbReference>
<dbReference type="EMBL" id="CP040330">
    <property type="protein sequence ID" value="QCS41204.1"/>
    <property type="molecule type" value="Genomic_DNA"/>
</dbReference>
<protein>
    <submittedName>
        <fullName evidence="2">Uncharacterized protein</fullName>
    </submittedName>
</protein>
<reference evidence="3" key="1">
    <citation type="submission" date="2019-05" db="EMBL/GenBank/DDBJ databases">
        <title>Genome sequence and methylation pattern of the halophilic Archaeon Natrinema versiforme BOL5-4.</title>
        <authorList>
            <person name="DasSarma P."/>
            <person name="Anton B.P."/>
            <person name="DasSarma S.L."/>
            <person name="Martinez F.L."/>
            <person name="Guzman D."/>
            <person name="Roberts R.J."/>
            <person name="DasSarma S."/>
        </authorList>
    </citation>
    <scope>NUCLEOTIDE SEQUENCE [LARGE SCALE GENOMIC DNA]</scope>
    <source>
        <strain evidence="3">BOL5-4</strain>
    </source>
</reference>
<dbReference type="GeneID" id="40264033"/>
<evidence type="ECO:0000313" key="2">
    <source>
        <dbReference type="EMBL" id="QCS41204.1"/>
    </source>
</evidence>
<evidence type="ECO:0000256" key="1">
    <source>
        <dbReference type="SAM" id="Phobius"/>
    </source>
</evidence>
<feature type="transmembrane region" description="Helical" evidence="1">
    <location>
        <begin position="42"/>
        <end position="64"/>
    </location>
</feature>
<gene>
    <name evidence="2" type="ORF">FEJ81_02140</name>
</gene>
<keyword evidence="1" id="KW-0812">Transmembrane</keyword>
<accession>A0A4V1FY53</accession>
<evidence type="ECO:0000313" key="3">
    <source>
        <dbReference type="Proteomes" id="UP000302218"/>
    </source>
</evidence>
<keyword evidence="1" id="KW-1133">Transmembrane helix</keyword>
<dbReference type="AlphaFoldDB" id="A0A4V1FY53"/>
<sequence length="69" mass="7070">MADSRVRNPTLILLAVLLVIVPLGLLAARALAFPVDQVTVGAVVGGGLLVIGALALPALLLSGWQSERE</sequence>
<proteinExistence type="predicted"/>
<dbReference type="RefSeq" id="WP_138243717.1">
    <property type="nucleotide sequence ID" value="NZ_CP040330.1"/>
</dbReference>